<gene>
    <name evidence="2" type="ORF">TVAG_377970</name>
</gene>
<evidence type="ECO:0000313" key="3">
    <source>
        <dbReference type="Proteomes" id="UP000001542"/>
    </source>
</evidence>
<protein>
    <submittedName>
        <fullName evidence="2">Uncharacterized protein</fullName>
    </submittedName>
</protein>
<keyword evidence="3" id="KW-1185">Reference proteome</keyword>
<dbReference type="EMBL" id="DS113184">
    <property type="protein sequence ID" value="EAY22318.1"/>
    <property type="molecule type" value="Genomic_DNA"/>
</dbReference>
<keyword evidence="1" id="KW-1133">Transmembrane helix</keyword>
<feature type="transmembrane region" description="Helical" evidence="1">
    <location>
        <begin position="25"/>
        <end position="45"/>
    </location>
</feature>
<organism evidence="2 3">
    <name type="scientific">Trichomonas vaginalis (strain ATCC PRA-98 / G3)</name>
    <dbReference type="NCBI Taxonomy" id="412133"/>
    <lineage>
        <taxon>Eukaryota</taxon>
        <taxon>Metamonada</taxon>
        <taxon>Parabasalia</taxon>
        <taxon>Trichomonadida</taxon>
        <taxon>Trichomonadidae</taxon>
        <taxon>Trichomonas</taxon>
    </lineage>
</organism>
<reference evidence="2" key="2">
    <citation type="journal article" date="2007" name="Science">
        <title>Draft genome sequence of the sexually transmitted pathogen Trichomonas vaginalis.</title>
        <authorList>
            <person name="Carlton J.M."/>
            <person name="Hirt R.P."/>
            <person name="Silva J.C."/>
            <person name="Delcher A.L."/>
            <person name="Schatz M."/>
            <person name="Zhao Q."/>
            <person name="Wortman J.R."/>
            <person name="Bidwell S.L."/>
            <person name="Alsmark U.C.M."/>
            <person name="Besteiro S."/>
            <person name="Sicheritz-Ponten T."/>
            <person name="Noel C.J."/>
            <person name="Dacks J.B."/>
            <person name="Foster P.G."/>
            <person name="Simillion C."/>
            <person name="Van de Peer Y."/>
            <person name="Miranda-Saavedra D."/>
            <person name="Barton G.J."/>
            <person name="Westrop G.D."/>
            <person name="Mueller S."/>
            <person name="Dessi D."/>
            <person name="Fiori P.L."/>
            <person name="Ren Q."/>
            <person name="Paulsen I."/>
            <person name="Zhang H."/>
            <person name="Bastida-Corcuera F.D."/>
            <person name="Simoes-Barbosa A."/>
            <person name="Brown M.T."/>
            <person name="Hayes R.D."/>
            <person name="Mukherjee M."/>
            <person name="Okumura C.Y."/>
            <person name="Schneider R."/>
            <person name="Smith A.J."/>
            <person name="Vanacova S."/>
            <person name="Villalvazo M."/>
            <person name="Haas B.J."/>
            <person name="Pertea M."/>
            <person name="Feldblyum T.V."/>
            <person name="Utterback T.R."/>
            <person name="Shu C.L."/>
            <person name="Osoegawa K."/>
            <person name="de Jong P.J."/>
            <person name="Hrdy I."/>
            <person name="Horvathova L."/>
            <person name="Zubacova Z."/>
            <person name="Dolezal P."/>
            <person name="Malik S.B."/>
            <person name="Logsdon J.M. Jr."/>
            <person name="Henze K."/>
            <person name="Gupta A."/>
            <person name="Wang C.C."/>
            <person name="Dunne R.L."/>
            <person name="Upcroft J.A."/>
            <person name="Upcroft P."/>
            <person name="White O."/>
            <person name="Salzberg S.L."/>
            <person name="Tang P."/>
            <person name="Chiu C.-H."/>
            <person name="Lee Y.-S."/>
            <person name="Embley T.M."/>
            <person name="Coombs G.H."/>
            <person name="Mottram J.C."/>
            <person name="Tachezy J."/>
            <person name="Fraser-Liggett C.M."/>
            <person name="Johnson P.J."/>
        </authorList>
    </citation>
    <scope>NUCLEOTIDE SEQUENCE [LARGE SCALE GENOMIC DNA]</scope>
    <source>
        <strain evidence="2">G3</strain>
    </source>
</reference>
<dbReference type="VEuPathDB" id="TrichDB:TVAG_377970"/>
<dbReference type="Proteomes" id="UP000001542">
    <property type="component" value="Unassembled WGS sequence"/>
</dbReference>
<evidence type="ECO:0000256" key="1">
    <source>
        <dbReference type="SAM" id="Phobius"/>
    </source>
</evidence>
<name>A2DAY8_TRIV3</name>
<keyword evidence="1" id="KW-0812">Transmembrane</keyword>
<evidence type="ECO:0000313" key="2">
    <source>
        <dbReference type="EMBL" id="EAY22318.1"/>
    </source>
</evidence>
<proteinExistence type="predicted"/>
<accession>A2DAY8</accession>
<sequence>MRYSDIQAFLERAFYHFNKKGYLNLYSLIFGFSQFPLFSVVQMIWSSYIIQQSYSKKKKTIVTHICKLLLAFTMIFGPREVAALTIKFDSPLMNNLIQFPIFLVIYALINYSPKDIFPKIISYFTIPLGTIEGINYIRFFGLLWRKITKLNPFIKINICSTLALSDMIIEIISRLFLDGEETKHSNILIVFLSVVCFILFFIANSILKLPMHYPFLICTLLLSAIHITPSFIKNEKKEKKEKKE</sequence>
<feature type="transmembrane region" description="Helical" evidence="1">
    <location>
        <begin position="213"/>
        <end position="232"/>
    </location>
</feature>
<dbReference type="InParanoid" id="A2DAY8"/>
<keyword evidence="1" id="KW-0472">Membrane</keyword>
<reference evidence="2" key="1">
    <citation type="submission" date="2006-10" db="EMBL/GenBank/DDBJ databases">
        <authorList>
            <person name="Amadeo P."/>
            <person name="Zhao Q."/>
            <person name="Wortman J."/>
            <person name="Fraser-Liggett C."/>
            <person name="Carlton J."/>
        </authorList>
    </citation>
    <scope>NUCLEOTIDE SEQUENCE</scope>
    <source>
        <strain evidence="2">G3</strain>
    </source>
</reference>
<feature type="transmembrane region" description="Helical" evidence="1">
    <location>
        <begin position="121"/>
        <end position="141"/>
    </location>
</feature>
<feature type="transmembrane region" description="Helical" evidence="1">
    <location>
        <begin position="92"/>
        <end position="109"/>
    </location>
</feature>
<dbReference type="KEGG" id="tva:5467853"/>
<feature type="transmembrane region" description="Helical" evidence="1">
    <location>
        <begin position="188"/>
        <end position="207"/>
    </location>
</feature>
<dbReference type="AlphaFoldDB" id="A2DAY8"/>
<dbReference type="RefSeq" id="XP_001583304.1">
    <property type="nucleotide sequence ID" value="XM_001583254.1"/>
</dbReference>
<dbReference type="VEuPathDB" id="TrichDB:TVAGG3_0517940"/>
<feature type="transmembrane region" description="Helical" evidence="1">
    <location>
        <begin position="65"/>
        <end position="86"/>
    </location>
</feature>